<dbReference type="PROSITE" id="PS50297">
    <property type="entry name" value="ANK_REP_REGION"/>
    <property type="match status" value="4"/>
</dbReference>
<feature type="repeat" description="ANK" evidence="3">
    <location>
        <begin position="396"/>
        <end position="428"/>
    </location>
</feature>
<dbReference type="InterPro" id="IPR002110">
    <property type="entry name" value="Ankyrin_rpt"/>
</dbReference>
<dbReference type="Gene3D" id="1.25.40.20">
    <property type="entry name" value="Ankyrin repeat-containing domain"/>
    <property type="match status" value="3"/>
</dbReference>
<dbReference type="Pfam" id="PF00023">
    <property type="entry name" value="Ank"/>
    <property type="match status" value="1"/>
</dbReference>
<feature type="repeat" description="ANK" evidence="3">
    <location>
        <begin position="99"/>
        <end position="131"/>
    </location>
</feature>
<dbReference type="GeneID" id="31007477"/>
<accession>A0A225AFH8</accession>
<dbReference type="Pfam" id="PF12796">
    <property type="entry name" value="Ank_2"/>
    <property type="match status" value="3"/>
</dbReference>
<proteinExistence type="predicted"/>
<keyword evidence="5" id="KW-1185">Reference proteome</keyword>
<name>A0A225AFH8_TALAT</name>
<gene>
    <name evidence="4" type="ORF">UA08_07721</name>
</gene>
<dbReference type="PROSITE" id="PS50088">
    <property type="entry name" value="ANK_REPEAT"/>
    <property type="match status" value="5"/>
</dbReference>
<dbReference type="STRING" id="1441469.A0A225AFH8"/>
<dbReference type="EMBL" id="LFMY01000013">
    <property type="protein sequence ID" value="OKL56824.1"/>
    <property type="molecule type" value="Genomic_DNA"/>
</dbReference>
<evidence type="ECO:0000313" key="4">
    <source>
        <dbReference type="EMBL" id="OKL56824.1"/>
    </source>
</evidence>
<evidence type="ECO:0000256" key="2">
    <source>
        <dbReference type="ARBA" id="ARBA00023043"/>
    </source>
</evidence>
<sequence length="461" mass="50753">MSVVKRFIHILGTCDEEDSFGMTPLALAAKHSDIQLCQIFLEAGARVEATIEFPRPGGQDSFDSQRRASPLWYAVSKPGNTDLVSLLISYGADVSLLCYGKELIRQAVQNSDVHVVELLLRAGANPKAVSTTGTLLHAVKDPEIAKLLLLHGLDVNEAVGEFHPPIIAAVIMNRSEVVQCFPEAGAKTNIIAPCCGESLLSMAIRKGYSNIVQMLINAGCDVNNQNDEFGTPPLHLATLYNQESMCRMLIKAGADISQEYSEDILFTAAQWSSPSLFQFLIDSGADIEAEDSRFRTPLFRAIECGREEIVQLLLDANAYVTTGSLDRIYLQPAIYITAGLDEGLTKIFSYLRSYSLKAISTAYPSINTVSGDLDTHISMIKMFLDHGLDFSEAKFRGLGILHYAVWRNNAELVETLLEGHADPKFEDPDGYTAADWAVALGFVNIERILREEMWSGEEFDD</sequence>
<feature type="repeat" description="ANK" evidence="3">
    <location>
        <begin position="20"/>
        <end position="52"/>
    </location>
</feature>
<comment type="caution">
    <text evidence="4">The sequence shown here is derived from an EMBL/GenBank/DDBJ whole genome shotgun (WGS) entry which is preliminary data.</text>
</comment>
<dbReference type="SUPFAM" id="SSF48403">
    <property type="entry name" value="Ankyrin repeat"/>
    <property type="match status" value="2"/>
</dbReference>
<evidence type="ECO:0000313" key="5">
    <source>
        <dbReference type="Proteomes" id="UP000214365"/>
    </source>
</evidence>
<dbReference type="InterPro" id="IPR036770">
    <property type="entry name" value="Ankyrin_rpt-contain_sf"/>
</dbReference>
<dbReference type="OrthoDB" id="366390at2759"/>
<dbReference type="RefSeq" id="XP_020116945.1">
    <property type="nucleotide sequence ID" value="XM_020262743.1"/>
</dbReference>
<feature type="repeat" description="ANK" evidence="3">
    <location>
        <begin position="229"/>
        <end position="261"/>
    </location>
</feature>
<dbReference type="Proteomes" id="UP000214365">
    <property type="component" value="Unassembled WGS sequence"/>
</dbReference>
<reference evidence="4 5" key="1">
    <citation type="submission" date="2015-06" db="EMBL/GenBank/DDBJ databases">
        <title>Talaromyces atroroseus IBT 11181 draft genome.</title>
        <authorList>
            <person name="Rasmussen K.B."/>
            <person name="Rasmussen S."/>
            <person name="Petersen B."/>
            <person name="Sicheritz-Ponten T."/>
            <person name="Mortensen U.H."/>
            <person name="Thrane U."/>
        </authorList>
    </citation>
    <scope>NUCLEOTIDE SEQUENCE [LARGE SCALE GENOMIC DNA]</scope>
    <source>
        <strain evidence="4 5">IBT 11181</strain>
    </source>
</reference>
<protein>
    <submittedName>
        <fullName evidence="4">Uncharacterized protein</fullName>
    </submittedName>
</protein>
<dbReference type="PANTHER" id="PTHR24198:SF165">
    <property type="entry name" value="ANKYRIN REPEAT-CONTAINING PROTEIN-RELATED"/>
    <property type="match status" value="1"/>
</dbReference>
<evidence type="ECO:0000256" key="1">
    <source>
        <dbReference type="ARBA" id="ARBA00022737"/>
    </source>
</evidence>
<dbReference type="AlphaFoldDB" id="A0A225AFH8"/>
<keyword evidence="1" id="KW-0677">Repeat</keyword>
<organism evidence="4 5">
    <name type="scientific">Talaromyces atroroseus</name>
    <dbReference type="NCBI Taxonomy" id="1441469"/>
    <lineage>
        <taxon>Eukaryota</taxon>
        <taxon>Fungi</taxon>
        <taxon>Dikarya</taxon>
        <taxon>Ascomycota</taxon>
        <taxon>Pezizomycotina</taxon>
        <taxon>Eurotiomycetes</taxon>
        <taxon>Eurotiomycetidae</taxon>
        <taxon>Eurotiales</taxon>
        <taxon>Trichocomaceae</taxon>
        <taxon>Talaromyces</taxon>
        <taxon>Talaromyces sect. Trachyspermi</taxon>
    </lineage>
</organism>
<feature type="repeat" description="ANK" evidence="3">
    <location>
        <begin position="195"/>
        <end position="227"/>
    </location>
</feature>
<dbReference type="SMART" id="SM00248">
    <property type="entry name" value="ANK"/>
    <property type="match status" value="10"/>
</dbReference>
<dbReference type="PANTHER" id="PTHR24198">
    <property type="entry name" value="ANKYRIN REPEAT AND PROTEIN KINASE DOMAIN-CONTAINING PROTEIN"/>
    <property type="match status" value="1"/>
</dbReference>
<keyword evidence="2 3" id="KW-0040">ANK repeat</keyword>
<evidence type="ECO:0000256" key="3">
    <source>
        <dbReference type="PROSITE-ProRule" id="PRU00023"/>
    </source>
</evidence>